<accession>A0A1E7KS27</accession>
<dbReference type="EMBL" id="LJGU01000021">
    <property type="protein sequence ID" value="OEV06750.1"/>
    <property type="molecule type" value="Genomic_DNA"/>
</dbReference>
<evidence type="ECO:0000313" key="3">
    <source>
        <dbReference type="Proteomes" id="UP000176101"/>
    </source>
</evidence>
<dbReference type="InterPro" id="IPR051397">
    <property type="entry name" value="Zn-ADH-like_protein"/>
</dbReference>
<reference evidence="2 3" key="1">
    <citation type="journal article" date="2016" name="Front. Microbiol.">
        <title>Comparative Genomics Analysis of Streptomyces Species Reveals Their Adaptation to the Marine Environment and Their Diversity at the Genomic Level.</title>
        <authorList>
            <person name="Tian X."/>
            <person name="Zhang Z."/>
            <person name="Yang T."/>
            <person name="Chen M."/>
            <person name="Li J."/>
            <person name="Chen F."/>
            <person name="Yang J."/>
            <person name="Li W."/>
            <person name="Zhang B."/>
            <person name="Zhang Z."/>
            <person name="Wu J."/>
            <person name="Zhang C."/>
            <person name="Long L."/>
            <person name="Xiao J."/>
        </authorList>
    </citation>
    <scope>NUCLEOTIDE SEQUENCE [LARGE SCALE GENOMIC DNA]</scope>
    <source>
        <strain evidence="2 3">SCSIO 02100</strain>
    </source>
</reference>
<sequence length="88" mass="9029">MGSAAVRLAGHLGAEVLATASPAKWPAVRALGVPADRLASSRTTDFADEFHTVTEGRGVDVVLDALAGEFVDASLRLLPAGGRFVELG</sequence>
<dbReference type="STRING" id="1075402.AN216_00100"/>
<dbReference type="PANTHER" id="PTHR43677">
    <property type="entry name" value="SHORT-CHAIN DEHYDROGENASE/REDUCTASE"/>
    <property type="match status" value="1"/>
</dbReference>
<keyword evidence="3" id="KW-1185">Reference proteome</keyword>
<protein>
    <recommendedName>
        <fullName evidence="1">Alcohol dehydrogenase-like C-terminal domain-containing protein</fullName>
    </recommendedName>
</protein>
<dbReference type="AlphaFoldDB" id="A0A1E7KS27"/>
<feature type="non-terminal residue" evidence="2">
    <location>
        <position position="88"/>
    </location>
</feature>
<dbReference type="InterPro" id="IPR013149">
    <property type="entry name" value="ADH-like_C"/>
</dbReference>
<proteinExistence type="predicted"/>
<dbReference type="GO" id="GO:0016491">
    <property type="term" value="F:oxidoreductase activity"/>
    <property type="evidence" value="ECO:0007669"/>
    <property type="project" value="TreeGrafter"/>
</dbReference>
<dbReference type="PANTHER" id="PTHR43677:SF4">
    <property type="entry name" value="QUINONE OXIDOREDUCTASE-LIKE PROTEIN 2"/>
    <property type="match status" value="1"/>
</dbReference>
<feature type="domain" description="Alcohol dehydrogenase-like C-terminal" evidence="1">
    <location>
        <begin position="2"/>
        <end position="88"/>
    </location>
</feature>
<name>A0A1E7KS27_9ACTN</name>
<gene>
    <name evidence="2" type="ORF">AN216_00100</name>
</gene>
<organism evidence="2 3">
    <name type="scientific">Streptomyces oceani</name>
    <dbReference type="NCBI Taxonomy" id="1075402"/>
    <lineage>
        <taxon>Bacteria</taxon>
        <taxon>Bacillati</taxon>
        <taxon>Actinomycetota</taxon>
        <taxon>Actinomycetes</taxon>
        <taxon>Kitasatosporales</taxon>
        <taxon>Streptomycetaceae</taxon>
        <taxon>Streptomyces</taxon>
    </lineage>
</organism>
<evidence type="ECO:0000259" key="1">
    <source>
        <dbReference type="Pfam" id="PF00107"/>
    </source>
</evidence>
<dbReference type="InterPro" id="IPR036291">
    <property type="entry name" value="NAD(P)-bd_dom_sf"/>
</dbReference>
<dbReference type="Proteomes" id="UP000176101">
    <property type="component" value="Unassembled WGS sequence"/>
</dbReference>
<dbReference type="SUPFAM" id="SSF51735">
    <property type="entry name" value="NAD(P)-binding Rossmann-fold domains"/>
    <property type="match status" value="1"/>
</dbReference>
<comment type="caution">
    <text evidence="2">The sequence shown here is derived from an EMBL/GenBank/DDBJ whole genome shotgun (WGS) entry which is preliminary data.</text>
</comment>
<dbReference type="Pfam" id="PF00107">
    <property type="entry name" value="ADH_zinc_N"/>
    <property type="match status" value="1"/>
</dbReference>
<dbReference type="Gene3D" id="3.40.50.720">
    <property type="entry name" value="NAD(P)-binding Rossmann-like Domain"/>
    <property type="match status" value="1"/>
</dbReference>
<evidence type="ECO:0000313" key="2">
    <source>
        <dbReference type="EMBL" id="OEV06750.1"/>
    </source>
</evidence>